<evidence type="ECO:0000313" key="2">
    <source>
        <dbReference type="EMBL" id="MBR0650453.1"/>
    </source>
</evidence>
<accession>A0ABS5EHG9</accession>
<dbReference type="Proteomes" id="UP000698752">
    <property type="component" value="Unassembled WGS sequence"/>
</dbReference>
<dbReference type="Pfam" id="PF14550">
    <property type="entry name" value="Peptidase_S78_2"/>
    <property type="match status" value="1"/>
</dbReference>
<dbReference type="EMBL" id="JAAEDI010000012">
    <property type="protein sequence ID" value="MBR0650453.1"/>
    <property type="molecule type" value="Genomic_DNA"/>
</dbReference>
<dbReference type="InterPro" id="IPR027924">
    <property type="entry name" value="XkdF"/>
</dbReference>
<evidence type="ECO:0000313" key="3">
    <source>
        <dbReference type="Proteomes" id="UP000698752"/>
    </source>
</evidence>
<sequence length="165" mass="17783">MEMFAQTMARLYPRSTRKSGPKMFLDVLAAHDARRTARAAAVLSVTKTAVNTEKRLITGWASVATMGGKDVIDLQGDVLSIEEIRAAAHDYIRGSRPALLNHAGEAVAEVVETFVADEAVQKALGVDFGRTGWLVTMYVSDDATWARVKAGELAAFSIGGMAIRE</sequence>
<gene>
    <name evidence="2" type="ORF">GXW78_12325</name>
</gene>
<evidence type="ECO:0000259" key="1">
    <source>
        <dbReference type="Pfam" id="PF14550"/>
    </source>
</evidence>
<keyword evidence="3" id="KW-1185">Reference proteome</keyword>
<protein>
    <recommendedName>
        <fullName evidence="1">Phage-like element PBSX protein XkdF domain-containing protein</fullName>
    </recommendedName>
</protein>
<proteinExistence type="predicted"/>
<name>A0ABS5EHG9_9PROT</name>
<feature type="domain" description="Phage-like element PBSX protein XkdF" evidence="1">
    <location>
        <begin position="51"/>
        <end position="162"/>
    </location>
</feature>
<dbReference type="RefSeq" id="WP_211869122.1">
    <property type="nucleotide sequence ID" value="NZ_JAAEDI010000012.1"/>
</dbReference>
<organism evidence="2 3">
    <name type="scientific">Neoroseomonas terrae</name>
    <dbReference type="NCBI Taxonomy" id="424799"/>
    <lineage>
        <taxon>Bacteria</taxon>
        <taxon>Pseudomonadati</taxon>
        <taxon>Pseudomonadota</taxon>
        <taxon>Alphaproteobacteria</taxon>
        <taxon>Acetobacterales</taxon>
        <taxon>Acetobacteraceae</taxon>
        <taxon>Neoroseomonas</taxon>
    </lineage>
</organism>
<comment type="caution">
    <text evidence="2">The sequence shown here is derived from an EMBL/GenBank/DDBJ whole genome shotgun (WGS) entry which is preliminary data.</text>
</comment>
<reference evidence="3" key="1">
    <citation type="journal article" date="2021" name="Syst. Appl. Microbiol.">
        <title>Roseomonas hellenica sp. nov., isolated from roots of wild-growing Alkanna tinctoria.</title>
        <authorList>
            <person name="Rat A."/>
            <person name="Naranjo H.D."/>
            <person name="Lebbe L."/>
            <person name="Cnockaert M."/>
            <person name="Krigas N."/>
            <person name="Grigoriadou K."/>
            <person name="Maloupa E."/>
            <person name="Willems A."/>
        </authorList>
    </citation>
    <scope>NUCLEOTIDE SEQUENCE [LARGE SCALE GENOMIC DNA]</scope>
    <source>
        <strain evidence="3">LMG 31159</strain>
    </source>
</reference>